<dbReference type="GO" id="GO:0005634">
    <property type="term" value="C:nucleus"/>
    <property type="evidence" value="ECO:0007669"/>
    <property type="project" value="UniProtKB-SubCell"/>
</dbReference>
<dbReference type="GO" id="GO:0000785">
    <property type="term" value="C:chromatin"/>
    <property type="evidence" value="ECO:0007669"/>
    <property type="project" value="TreeGrafter"/>
</dbReference>
<dbReference type="EMBL" id="BRXU01000012">
    <property type="protein sequence ID" value="GLC55189.1"/>
    <property type="molecule type" value="Genomic_DNA"/>
</dbReference>
<feature type="domain" description="Retinoblastoma-associated protein A-box" evidence="11">
    <location>
        <begin position="426"/>
        <end position="636"/>
    </location>
</feature>
<dbReference type="InterPro" id="IPR036915">
    <property type="entry name" value="Cyclin-like_sf"/>
</dbReference>
<evidence type="ECO:0000256" key="2">
    <source>
        <dbReference type="ARBA" id="ARBA00009475"/>
    </source>
</evidence>
<keyword evidence="4" id="KW-0805">Transcription regulation</keyword>
<reference evidence="12 13" key="1">
    <citation type="journal article" date="2023" name="Commun. Biol.">
        <title>Reorganization of the ancestral sex-determining regions during the evolution of trioecy in Pleodorina starrii.</title>
        <authorList>
            <person name="Takahashi K."/>
            <person name="Suzuki S."/>
            <person name="Kawai-Toyooka H."/>
            <person name="Yamamoto K."/>
            <person name="Hamaji T."/>
            <person name="Ootsuki R."/>
            <person name="Yamaguchi H."/>
            <person name="Kawachi M."/>
            <person name="Higashiyama T."/>
            <person name="Nozaki H."/>
        </authorList>
    </citation>
    <scope>NUCLEOTIDE SEQUENCE [LARGE SCALE GENOMIC DNA]</scope>
    <source>
        <strain evidence="12 13">NIES-4479</strain>
    </source>
</reference>
<evidence type="ECO:0000259" key="10">
    <source>
        <dbReference type="SMART" id="SM01367"/>
    </source>
</evidence>
<feature type="coiled-coil region" evidence="8">
    <location>
        <begin position="307"/>
        <end position="334"/>
    </location>
</feature>
<dbReference type="GO" id="GO:0005667">
    <property type="term" value="C:transcription regulator complex"/>
    <property type="evidence" value="ECO:0007669"/>
    <property type="project" value="TreeGrafter"/>
</dbReference>
<evidence type="ECO:0000256" key="4">
    <source>
        <dbReference type="ARBA" id="ARBA00023015"/>
    </source>
</evidence>
<dbReference type="InterPro" id="IPR002720">
    <property type="entry name" value="RB_A"/>
</dbReference>
<comment type="subcellular location">
    <subcellularLocation>
        <location evidence="1">Nucleus</location>
    </subcellularLocation>
</comment>
<protein>
    <recommendedName>
        <fullName evidence="14">Retinoblastoma-like protein</fullName>
    </recommendedName>
</protein>
<feature type="region of interest" description="Disordered" evidence="9">
    <location>
        <begin position="648"/>
        <end position="670"/>
    </location>
</feature>
<dbReference type="GO" id="GO:2000134">
    <property type="term" value="P:negative regulation of G1/S transition of mitotic cell cycle"/>
    <property type="evidence" value="ECO:0007669"/>
    <property type="project" value="TreeGrafter"/>
</dbReference>
<dbReference type="SMART" id="SM01368">
    <property type="entry name" value="RB_A"/>
    <property type="match status" value="1"/>
</dbReference>
<dbReference type="InterPro" id="IPR028309">
    <property type="entry name" value="RB_fam"/>
</dbReference>
<feature type="domain" description="Retinoblastoma-associated protein N-terminal" evidence="10">
    <location>
        <begin position="76"/>
        <end position="214"/>
    </location>
</feature>
<dbReference type="PANTHER" id="PTHR13742">
    <property type="entry name" value="RETINOBLASTOMA-ASSOCIATED PROTEIN RB -RELATED"/>
    <property type="match status" value="1"/>
</dbReference>
<feature type="region of interest" description="Disordered" evidence="9">
    <location>
        <begin position="1011"/>
        <end position="1047"/>
    </location>
</feature>
<keyword evidence="3" id="KW-0678">Repressor</keyword>
<dbReference type="SMART" id="SM01367">
    <property type="entry name" value="DUF3452"/>
    <property type="match status" value="1"/>
</dbReference>
<evidence type="ECO:0000256" key="8">
    <source>
        <dbReference type="SAM" id="Coils"/>
    </source>
</evidence>
<evidence type="ECO:0000259" key="11">
    <source>
        <dbReference type="SMART" id="SM01368"/>
    </source>
</evidence>
<gene>
    <name evidence="12" type="primary">PLEST001246</name>
    <name evidence="12" type="ORF">PLESTB_000953300</name>
</gene>
<evidence type="ECO:0000313" key="13">
    <source>
        <dbReference type="Proteomes" id="UP001165080"/>
    </source>
</evidence>
<name>A0A9W6BN70_9CHLO</name>
<keyword evidence="5" id="KW-0804">Transcription</keyword>
<feature type="region of interest" description="Disordered" evidence="9">
    <location>
        <begin position="689"/>
        <end position="717"/>
    </location>
</feature>
<evidence type="ECO:0000256" key="6">
    <source>
        <dbReference type="ARBA" id="ARBA00023242"/>
    </source>
</evidence>
<dbReference type="Pfam" id="PF11934">
    <property type="entry name" value="DUF3452"/>
    <property type="match status" value="1"/>
</dbReference>
<keyword evidence="8" id="KW-0175">Coiled coil</keyword>
<accession>A0A9W6BN70</accession>
<keyword evidence="6" id="KW-0539">Nucleus</keyword>
<dbReference type="GO" id="GO:0006357">
    <property type="term" value="P:regulation of transcription by RNA polymerase II"/>
    <property type="evidence" value="ECO:0007669"/>
    <property type="project" value="InterPro"/>
</dbReference>
<evidence type="ECO:0000256" key="7">
    <source>
        <dbReference type="ARBA" id="ARBA00023306"/>
    </source>
</evidence>
<feature type="compositionally biased region" description="Low complexity" evidence="9">
    <location>
        <begin position="648"/>
        <end position="661"/>
    </location>
</feature>
<dbReference type="AlphaFoldDB" id="A0A9W6BN70"/>
<evidence type="ECO:0000256" key="3">
    <source>
        <dbReference type="ARBA" id="ARBA00022491"/>
    </source>
</evidence>
<dbReference type="Gene3D" id="1.10.472.10">
    <property type="entry name" value="Cyclin-like"/>
    <property type="match status" value="2"/>
</dbReference>
<comment type="caution">
    <text evidence="12">The sequence shown here is derived from an EMBL/GenBank/DDBJ whole genome shotgun (WGS) entry which is preliminary data.</text>
</comment>
<dbReference type="InterPro" id="IPR024599">
    <property type="entry name" value="RB_N"/>
</dbReference>
<comment type="similarity">
    <text evidence="2">Belongs to the retinoblastoma protein (RB) family.</text>
</comment>
<evidence type="ECO:0000256" key="5">
    <source>
        <dbReference type="ARBA" id="ARBA00023163"/>
    </source>
</evidence>
<evidence type="ECO:0000313" key="12">
    <source>
        <dbReference type="EMBL" id="GLC55189.1"/>
    </source>
</evidence>
<evidence type="ECO:0000256" key="9">
    <source>
        <dbReference type="SAM" id="MobiDB-lite"/>
    </source>
</evidence>
<evidence type="ECO:0008006" key="14">
    <source>
        <dbReference type="Google" id="ProtNLM"/>
    </source>
</evidence>
<dbReference type="GO" id="GO:0030154">
    <property type="term" value="P:cell differentiation"/>
    <property type="evidence" value="ECO:0007669"/>
    <property type="project" value="TreeGrafter"/>
</dbReference>
<sequence length="1176" mass="125289">MGAFIGGVSRVSSLLQEVKLQSVNEQAGLVELFGEIKDAYEAQERAAPAAEDSAEQDEDLKQLCTQASLLFVARVLFVAQSAERKAIPANLGCPISRIVSAAGINLLDFFREVNLVVSKLSPYFEAKGGSSRLFTQQAQLKENSEMVVVMGLLAKKYKDNFNMFLHQLDIYKQVVLKLGWIAFLVLRVKLLSAFPDVVSCVELLPCVFAVLASHAPRLPDCLRHLSQGGEKPALLKAISEMCKADYGRVQARMSSVEALLSQILTTAVPEWRVAVTSAKLRPEPTAATGASARSFSGTLDLVANPVLEGLVTDADRMQRALAALEAEYEQHYTLGGTELDERQFLHTDFTKFASPRFSSGHLHAAMTKLRAGPMPLRQGGLLGPGAHTTASNTSSPHPHITMSLSTGMYSPLPMLHLGMDSGQPNTPVSEVMGASAWLRSVTANLAPEPPPSLLQYFEAVAVPGAGPQSTCPTGPSAAAQQLSRRVRELVSSVMPEEKIPSLLGPFPLLQTSLAAEKRTEVTKLYFHSLENILHVEEKASGMPSAVALLSTGKFHRTLVACCVEVVAACYRMVSCAFPKVLDALHIKAFDLAKMIQGFVKSIPALPRELKRHLFLIEERILESLAWEPGSSLYHHIINHVNRDEGVPLSTAPTLPLPTAATEDTSQRAGDCGAASSQLACQSSGGAVSQAASNCGGTGGKVTAAPNEPAVSGPTPMDTVDVKGASTVAPAPSPSPKRPKACPVFGGMSPAKKARGGNGSPQATQLTTEKLPHSIGVELPGAAKLGGSSGALYNFCHKVLKLAAFRLALMCDNFNFSPLDRVEVSTKVYETIEYALYCQTHLFYNRHIDQIVLSALYGYCKVHKLPQVSFREIITHYRKQPQAQQAIFRSVIIEQSNPGLQIVSRADIIAFYNQVFVPAMKSFLLKGEPSVAGAGEHCIASTASGVGAISKKDAPAARAFGGDRTSMLPMQALHERGRSPSVHAISSLATSSFGGLDRLRSKTEAASEVAKYVGGEPAGDGAVSNRSPNGSPHHPSFSDEPTRASQADTGTRVLATLSHTTTAAGTARGAGACTRPAGTLAEHQIPDGLAALLQALDSQQGGVQDGKCSAHEEEALGSGRAIDSQSGDLVQRRSAFRLERREATTDGDAVEDSGNAQSPKSLAGRRQRTPNRRYGTD</sequence>
<dbReference type="Pfam" id="PF01858">
    <property type="entry name" value="RB_A"/>
    <property type="match status" value="1"/>
</dbReference>
<dbReference type="Pfam" id="PF01857">
    <property type="entry name" value="RB_B"/>
    <property type="match status" value="1"/>
</dbReference>
<keyword evidence="7" id="KW-0131">Cell cycle</keyword>
<dbReference type="PANTHER" id="PTHR13742:SF17">
    <property type="entry name" value="RE32990P-RELATED"/>
    <property type="match status" value="1"/>
</dbReference>
<dbReference type="GO" id="GO:0000977">
    <property type="term" value="F:RNA polymerase II transcription regulatory region sequence-specific DNA binding"/>
    <property type="evidence" value="ECO:0007669"/>
    <property type="project" value="TreeGrafter"/>
</dbReference>
<organism evidence="12 13">
    <name type="scientific">Pleodorina starrii</name>
    <dbReference type="NCBI Taxonomy" id="330485"/>
    <lineage>
        <taxon>Eukaryota</taxon>
        <taxon>Viridiplantae</taxon>
        <taxon>Chlorophyta</taxon>
        <taxon>core chlorophytes</taxon>
        <taxon>Chlorophyceae</taxon>
        <taxon>CS clade</taxon>
        <taxon>Chlamydomonadales</taxon>
        <taxon>Volvocaceae</taxon>
        <taxon>Pleodorina</taxon>
    </lineage>
</organism>
<dbReference type="Proteomes" id="UP001165080">
    <property type="component" value="Unassembled WGS sequence"/>
</dbReference>
<proteinExistence type="inferred from homology"/>
<dbReference type="InterPro" id="IPR002719">
    <property type="entry name" value="RB_B"/>
</dbReference>
<dbReference type="OrthoDB" id="844594at2759"/>
<dbReference type="SUPFAM" id="SSF47954">
    <property type="entry name" value="Cyclin-like"/>
    <property type="match status" value="2"/>
</dbReference>
<feature type="region of interest" description="Disordered" evidence="9">
    <location>
        <begin position="1100"/>
        <end position="1176"/>
    </location>
</feature>
<evidence type="ECO:0000256" key="1">
    <source>
        <dbReference type="ARBA" id="ARBA00004123"/>
    </source>
</evidence>
<keyword evidence="13" id="KW-1185">Reference proteome</keyword>